<organism evidence="1 2">
    <name type="scientific">Microvirga mediterraneensis</name>
    <dbReference type="NCBI Taxonomy" id="2754695"/>
    <lineage>
        <taxon>Bacteria</taxon>
        <taxon>Pseudomonadati</taxon>
        <taxon>Pseudomonadota</taxon>
        <taxon>Alphaproteobacteria</taxon>
        <taxon>Hyphomicrobiales</taxon>
        <taxon>Methylobacteriaceae</taxon>
        <taxon>Microvirga</taxon>
    </lineage>
</organism>
<evidence type="ECO:0000313" key="2">
    <source>
        <dbReference type="Proteomes" id="UP000572984"/>
    </source>
</evidence>
<dbReference type="EMBL" id="JACDXJ010000003">
    <property type="protein sequence ID" value="MBA1159141.1"/>
    <property type="molecule type" value="Genomic_DNA"/>
</dbReference>
<dbReference type="Gene3D" id="2.40.128.380">
    <property type="entry name" value="T3SS negative regulator GrlR"/>
    <property type="match status" value="1"/>
</dbReference>
<keyword evidence="2" id="KW-1185">Reference proteome</keyword>
<evidence type="ECO:0008006" key="3">
    <source>
        <dbReference type="Google" id="ProtNLM"/>
    </source>
</evidence>
<dbReference type="Proteomes" id="UP000572984">
    <property type="component" value="Unassembled WGS sequence"/>
</dbReference>
<comment type="caution">
    <text evidence="1">The sequence shown here is derived from an EMBL/GenBank/DDBJ whole genome shotgun (WGS) entry which is preliminary data.</text>
</comment>
<reference evidence="1 2" key="1">
    <citation type="submission" date="2020-07" db="EMBL/GenBank/DDBJ databases">
        <title>Draft genome and description of Microvirga mediterraneensis Marseille-Q2068 sp. nov.</title>
        <authorList>
            <person name="Boxberger M."/>
        </authorList>
    </citation>
    <scope>NUCLEOTIDE SEQUENCE [LARGE SCALE GENOMIC DNA]</scope>
    <source>
        <strain evidence="1 2">Marseille-Q2068</strain>
    </source>
</reference>
<proteinExistence type="predicted"/>
<evidence type="ECO:0000313" key="1">
    <source>
        <dbReference type="EMBL" id="MBA1159141.1"/>
    </source>
</evidence>
<gene>
    <name evidence="1" type="ORF">H0S73_23940</name>
</gene>
<dbReference type="AlphaFoldDB" id="A0A838BUN8"/>
<accession>A0A838BUN8</accession>
<dbReference type="InterPro" id="IPR043019">
    <property type="entry name" value="GrlR_sf"/>
</dbReference>
<name>A0A838BUN8_9HYPH</name>
<protein>
    <recommendedName>
        <fullName evidence="3">Type III secretion system (T3SS) negative regulator GrlR</fullName>
    </recommendedName>
</protein>
<sequence>MEEGLYKVLFQTQLGQGTGVVTVREGRLTGGDSVMYYTGEYTIAQGGIDARLVADTHSVMPGIMSVLGLPKARLHLKGVAEGQSAHLSGTSPDHPGLSFEATLTRLAD</sequence>